<evidence type="ECO:0000313" key="1">
    <source>
        <dbReference type="EMBL" id="MBN8658993.1"/>
    </source>
</evidence>
<sequence>MQIIHNEHAKALDKRLLGLFETKAREFTRFSEENPKTAMITMLIAGLYEELAGLVKH</sequence>
<protein>
    <submittedName>
        <fullName evidence="1">Uncharacterized protein</fullName>
    </submittedName>
</protein>
<gene>
    <name evidence="1" type="ORF">J0M35_01420</name>
</gene>
<dbReference type="AlphaFoldDB" id="A0A8J7TLG1"/>
<proteinExistence type="predicted"/>
<comment type="caution">
    <text evidence="1">The sequence shown here is derived from an EMBL/GenBank/DDBJ whole genome shotgun (WGS) entry which is preliminary data.</text>
</comment>
<accession>A0A8J7TLG1</accession>
<dbReference type="Proteomes" id="UP000664277">
    <property type="component" value="Unassembled WGS sequence"/>
</dbReference>
<organism evidence="1 2">
    <name type="scientific">Candidatus Obscuribacter phosphatis</name>
    <dbReference type="NCBI Taxonomy" id="1906157"/>
    <lineage>
        <taxon>Bacteria</taxon>
        <taxon>Bacillati</taxon>
        <taxon>Candidatus Melainabacteria</taxon>
        <taxon>Candidatus Obscuribacterales</taxon>
        <taxon>Candidatus Obscuribacteraceae</taxon>
        <taxon>Candidatus Obscuribacter</taxon>
    </lineage>
</organism>
<name>A0A8J7TLG1_9BACT</name>
<dbReference type="EMBL" id="JAFLCK010000001">
    <property type="protein sequence ID" value="MBN8658993.1"/>
    <property type="molecule type" value="Genomic_DNA"/>
</dbReference>
<evidence type="ECO:0000313" key="2">
    <source>
        <dbReference type="Proteomes" id="UP000664277"/>
    </source>
</evidence>
<reference evidence="1" key="1">
    <citation type="submission" date="2021-02" db="EMBL/GenBank/DDBJ databases">
        <title>Genome-Resolved Metagenomics of a Microbial Community Performing Photosynthetic Biological Nutrient Removal.</title>
        <authorList>
            <person name="Mcdaniel E.A."/>
        </authorList>
    </citation>
    <scope>NUCLEOTIDE SEQUENCE</scope>
    <source>
        <strain evidence="1">UWPOB_OBS1</strain>
    </source>
</reference>